<dbReference type="PANTHER" id="PTHR47784">
    <property type="entry name" value="STEROL UPTAKE CONTROL PROTEIN 2"/>
    <property type="match status" value="1"/>
</dbReference>
<dbReference type="VEuPathDB" id="FungiDB:TAPDE_001373"/>
<evidence type="ECO:0000313" key="3">
    <source>
        <dbReference type="EMBL" id="CCG81532.1"/>
    </source>
</evidence>
<dbReference type="SUPFAM" id="SSF57701">
    <property type="entry name" value="Zn2/Cys6 DNA-binding domain"/>
    <property type="match status" value="1"/>
</dbReference>
<dbReference type="EMBL" id="CAHR02000043">
    <property type="protein sequence ID" value="CCG81532.1"/>
    <property type="molecule type" value="Genomic_DNA"/>
</dbReference>
<dbReference type="InterPro" id="IPR036864">
    <property type="entry name" value="Zn2-C6_fun-type_DNA-bd_sf"/>
</dbReference>
<dbReference type="Gene3D" id="4.10.240.10">
    <property type="entry name" value="Zn(2)-C6 fungal-type DNA-binding domain"/>
    <property type="match status" value="1"/>
</dbReference>
<evidence type="ECO:0000259" key="2">
    <source>
        <dbReference type="PROSITE" id="PS50048"/>
    </source>
</evidence>
<dbReference type="STRING" id="1097556.R4X8D0"/>
<dbReference type="GO" id="GO:0008270">
    <property type="term" value="F:zinc ion binding"/>
    <property type="evidence" value="ECO:0007669"/>
    <property type="project" value="InterPro"/>
</dbReference>
<dbReference type="AlphaFoldDB" id="R4X8D0"/>
<accession>R4X8D0</accession>
<dbReference type="PANTHER" id="PTHR47784:SF5">
    <property type="entry name" value="STEROL UPTAKE CONTROL PROTEIN 2"/>
    <property type="match status" value="1"/>
</dbReference>
<dbReference type="Pfam" id="PF11951">
    <property type="entry name" value="Fungal_trans_2"/>
    <property type="match status" value="1"/>
</dbReference>
<proteinExistence type="predicted"/>
<dbReference type="Proteomes" id="UP000013776">
    <property type="component" value="Unassembled WGS sequence"/>
</dbReference>
<dbReference type="InterPro" id="IPR053157">
    <property type="entry name" value="Sterol_Uptake_Regulator"/>
</dbReference>
<protein>
    <recommendedName>
        <fullName evidence="2">Zn(2)-C6 fungal-type domain-containing protein</fullName>
    </recommendedName>
</protein>
<dbReference type="PRINTS" id="PR00755">
    <property type="entry name" value="AFLATOXINBRP"/>
</dbReference>
<organism evidence="3 4">
    <name type="scientific">Taphrina deformans (strain PYCC 5710 / ATCC 11124 / CBS 356.35 / IMI 108563 / JCM 9778 / NBRC 8474)</name>
    <name type="common">Peach leaf curl fungus</name>
    <name type="synonym">Lalaria deformans</name>
    <dbReference type="NCBI Taxonomy" id="1097556"/>
    <lineage>
        <taxon>Eukaryota</taxon>
        <taxon>Fungi</taxon>
        <taxon>Dikarya</taxon>
        <taxon>Ascomycota</taxon>
        <taxon>Taphrinomycotina</taxon>
        <taxon>Taphrinomycetes</taxon>
        <taxon>Taphrinales</taxon>
        <taxon>Taphrinaceae</taxon>
        <taxon>Taphrina</taxon>
    </lineage>
</organism>
<comment type="caution">
    <text evidence="3">The sequence shown here is derived from an EMBL/GenBank/DDBJ whole genome shotgun (WGS) entry which is preliminary data.</text>
</comment>
<dbReference type="CDD" id="cd00067">
    <property type="entry name" value="GAL4"/>
    <property type="match status" value="1"/>
</dbReference>
<feature type="domain" description="Zn(2)-C6 fungal-type" evidence="2">
    <location>
        <begin position="45"/>
        <end position="75"/>
    </location>
</feature>
<dbReference type="eggNOG" id="ENOG502QRM1">
    <property type="taxonomic scope" value="Eukaryota"/>
</dbReference>
<reference evidence="3 4" key="1">
    <citation type="journal article" date="2013" name="MBio">
        <title>Genome sequencing of the plant pathogen Taphrina deformans, the causal agent of peach leaf curl.</title>
        <authorList>
            <person name="Cisse O.H."/>
            <person name="Almeida J.M.G.C.F."/>
            <person name="Fonseca A."/>
            <person name="Kumar A.A."/>
            <person name="Salojaervi J."/>
            <person name="Overmyer K."/>
            <person name="Hauser P.M."/>
            <person name="Pagni M."/>
        </authorList>
    </citation>
    <scope>NUCLEOTIDE SEQUENCE [LARGE SCALE GENOMIC DNA]</scope>
    <source>
        <strain evidence="4">PYCC 5710 / ATCC 11124 / CBS 356.35 / IMI 108563 / JCM 9778 / NBRC 8474</strain>
    </source>
</reference>
<dbReference type="SMART" id="SM00066">
    <property type="entry name" value="GAL4"/>
    <property type="match status" value="1"/>
</dbReference>
<evidence type="ECO:0000313" key="4">
    <source>
        <dbReference type="Proteomes" id="UP000013776"/>
    </source>
</evidence>
<dbReference type="InterPro" id="IPR021858">
    <property type="entry name" value="Fun_TF"/>
</dbReference>
<gene>
    <name evidence="3" type="ORF">TAPDE_001373</name>
</gene>
<name>R4X8D0_TAPDE</name>
<sequence>MATMQDLPAPTEHDAQALAQKLEVSQETPVAPERKRRSHQKSRKGCTTCKKRKVKCSEEKPICSQCDKLGLDCQYEVRNGASSAMPLPILECSLMFFWTTETGKGFFDSEAWINNVPTLAFDNPYLLHAIFSVTASHQVALGIDLQSRMQMSVDDFVARHRQQALEEFRTVLNIGVTVENAEALFGTAVLLAIQSFTIDSHTWIRMFRGTRFVAHELRKVLPTQTIWDRLLIPRIDTPSVPNTFVLAPLAKGPLMQPVAHLARIYSLEQVTQEEIFAWPAMVDDAFLALVEADDQSAMVVAFYFYNLLRRVEDQIWWTGNYGRTECERLQGLIAPDYRHLLPQETTEQPTYQ</sequence>
<feature type="region of interest" description="Disordered" evidence="1">
    <location>
        <begin position="22"/>
        <end position="42"/>
    </location>
</feature>
<dbReference type="InterPro" id="IPR001138">
    <property type="entry name" value="Zn2Cys6_DnaBD"/>
</dbReference>
<dbReference type="OrthoDB" id="416217at2759"/>
<dbReference type="Pfam" id="PF00172">
    <property type="entry name" value="Zn_clus"/>
    <property type="match status" value="1"/>
</dbReference>
<evidence type="ECO:0000256" key="1">
    <source>
        <dbReference type="SAM" id="MobiDB-lite"/>
    </source>
</evidence>
<dbReference type="PROSITE" id="PS50048">
    <property type="entry name" value="ZN2_CY6_FUNGAL_2"/>
    <property type="match status" value="1"/>
</dbReference>
<keyword evidence="4" id="KW-1185">Reference proteome</keyword>
<dbReference type="PROSITE" id="PS00463">
    <property type="entry name" value="ZN2_CY6_FUNGAL_1"/>
    <property type="match status" value="1"/>
</dbReference>
<dbReference type="GO" id="GO:0001228">
    <property type="term" value="F:DNA-binding transcription activator activity, RNA polymerase II-specific"/>
    <property type="evidence" value="ECO:0007669"/>
    <property type="project" value="TreeGrafter"/>
</dbReference>